<keyword evidence="2" id="KW-1185">Reference proteome</keyword>
<dbReference type="RefSeq" id="WP_345701448.1">
    <property type="nucleotide sequence ID" value="NZ_BAABIS010000001.1"/>
</dbReference>
<protein>
    <submittedName>
        <fullName evidence="1">Uncharacterized protein</fullName>
    </submittedName>
</protein>
<reference evidence="2" key="1">
    <citation type="journal article" date="2019" name="Int. J. Syst. Evol. Microbiol.">
        <title>The Global Catalogue of Microorganisms (GCM) 10K type strain sequencing project: providing services to taxonomists for standard genome sequencing and annotation.</title>
        <authorList>
            <consortium name="The Broad Institute Genomics Platform"/>
            <consortium name="The Broad Institute Genome Sequencing Center for Infectious Disease"/>
            <person name="Wu L."/>
            <person name="Ma J."/>
        </authorList>
    </citation>
    <scope>NUCLEOTIDE SEQUENCE [LARGE SCALE GENOMIC DNA]</scope>
    <source>
        <strain evidence="2">JCM 13006</strain>
    </source>
</reference>
<proteinExistence type="predicted"/>
<evidence type="ECO:0000313" key="2">
    <source>
        <dbReference type="Proteomes" id="UP001501752"/>
    </source>
</evidence>
<name>A0ABP9EUR2_9ACTN</name>
<accession>A0ABP9EUR2</accession>
<evidence type="ECO:0000313" key="1">
    <source>
        <dbReference type="EMBL" id="GAA4883830.1"/>
    </source>
</evidence>
<organism evidence="1 2">
    <name type="scientific">Kitasatospora terrestris</name>
    <dbReference type="NCBI Taxonomy" id="258051"/>
    <lineage>
        <taxon>Bacteria</taxon>
        <taxon>Bacillati</taxon>
        <taxon>Actinomycetota</taxon>
        <taxon>Actinomycetes</taxon>
        <taxon>Kitasatosporales</taxon>
        <taxon>Streptomycetaceae</taxon>
        <taxon>Kitasatospora</taxon>
    </lineage>
</organism>
<gene>
    <name evidence="1" type="ORF">GCM10023235_75670</name>
</gene>
<comment type="caution">
    <text evidence="1">The sequence shown here is derived from an EMBL/GenBank/DDBJ whole genome shotgun (WGS) entry which is preliminary data.</text>
</comment>
<dbReference type="EMBL" id="BAABIS010000001">
    <property type="protein sequence ID" value="GAA4883830.1"/>
    <property type="molecule type" value="Genomic_DNA"/>
</dbReference>
<sequence length="106" mass="11656">MRTEVHVFVADGPLPDWDATEEEIDRRCRQLEAVTAPVTAEEAHALAGCFGPDDCYGAGWTLIHLVETAPGPMPVVPRPGADAPVWDVPWRRWHGDEDEELDDGAP</sequence>
<dbReference type="Proteomes" id="UP001501752">
    <property type="component" value="Unassembled WGS sequence"/>
</dbReference>